<dbReference type="Pfam" id="PF00300">
    <property type="entry name" value="His_Phos_1"/>
    <property type="match status" value="2"/>
</dbReference>
<dbReference type="SUPFAM" id="SSF53254">
    <property type="entry name" value="Phosphoglycerate mutase-like"/>
    <property type="match status" value="1"/>
</dbReference>
<dbReference type="SMART" id="SM00855">
    <property type="entry name" value="PGAM"/>
    <property type="match status" value="1"/>
</dbReference>
<dbReference type="STRING" id="1194083.BN12_1230017"/>
<dbReference type="PANTHER" id="PTHR48100">
    <property type="entry name" value="BROAD-SPECIFICITY PHOSPHATASE YOR283W-RELATED"/>
    <property type="match status" value="1"/>
</dbReference>
<comment type="caution">
    <text evidence="2">The sequence shown here is derived from an EMBL/GenBank/DDBJ whole genome shotgun (WGS) entry which is preliminary data.</text>
</comment>
<dbReference type="InterPro" id="IPR013078">
    <property type="entry name" value="His_Pase_superF_clade-1"/>
</dbReference>
<keyword evidence="3" id="KW-1185">Reference proteome</keyword>
<evidence type="ECO:0000256" key="1">
    <source>
        <dbReference type="SAM" id="MobiDB-lite"/>
    </source>
</evidence>
<sequence length="281" mass="28914">MPIVLLVRHGHSTANAEGVLSGRMPGVSLTERGVTEARAAADALAATPLARIVSSPMERCLATAEAIAGAQAVTASPTPPDPSASPVPGSSPDRPVGWVPPAVETDDRLVECGYGAWTGRALKDLVSEPLWRTVQSQPSAARFPDAEAYAAESLAEVSARAVAAVRALDAEVEARHGADAVWAAVSHGDVIKAILADAAGVHLDQFQRFVVEPGSVAAVRYTAYRPFLLGVNTDPARMAALVRSTGHRADGEATPGGTAQEAPPEAPEAPEARTVSEATAS</sequence>
<gene>
    <name evidence="2" type="ORF">BN12_1230017</name>
</gene>
<dbReference type="GO" id="GO:0005737">
    <property type="term" value="C:cytoplasm"/>
    <property type="evidence" value="ECO:0007669"/>
    <property type="project" value="TreeGrafter"/>
</dbReference>
<dbReference type="Proteomes" id="UP000035721">
    <property type="component" value="Unassembled WGS sequence"/>
</dbReference>
<dbReference type="AlphaFoldDB" id="A0A077LWJ9"/>
<dbReference type="RefSeq" id="WP_053080033.1">
    <property type="nucleotide sequence ID" value="NZ_HF570958.1"/>
</dbReference>
<dbReference type="OrthoDB" id="4120859at2"/>
<feature type="region of interest" description="Disordered" evidence="1">
    <location>
        <begin position="245"/>
        <end position="281"/>
    </location>
</feature>
<dbReference type="CDD" id="cd07067">
    <property type="entry name" value="HP_PGM_like"/>
    <property type="match status" value="1"/>
</dbReference>
<dbReference type="PANTHER" id="PTHR48100:SF2">
    <property type="entry name" value="CONSERVED PROTEIN"/>
    <property type="match status" value="1"/>
</dbReference>
<dbReference type="InterPro" id="IPR029033">
    <property type="entry name" value="His_PPase_superfam"/>
</dbReference>
<accession>A0A077LWJ9</accession>
<evidence type="ECO:0000313" key="3">
    <source>
        <dbReference type="Proteomes" id="UP000035721"/>
    </source>
</evidence>
<dbReference type="EMBL" id="CAJB01000028">
    <property type="protein sequence ID" value="CCH76394.1"/>
    <property type="molecule type" value="Genomic_DNA"/>
</dbReference>
<proteinExistence type="predicted"/>
<organism evidence="2 3">
    <name type="scientific">Nostocoides japonicum T1-X7</name>
    <dbReference type="NCBI Taxonomy" id="1194083"/>
    <lineage>
        <taxon>Bacteria</taxon>
        <taxon>Bacillati</taxon>
        <taxon>Actinomycetota</taxon>
        <taxon>Actinomycetes</taxon>
        <taxon>Micrococcales</taxon>
        <taxon>Intrasporangiaceae</taxon>
        <taxon>Nostocoides</taxon>
    </lineage>
</organism>
<dbReference type="GO" id="GO:0016791">
    <property type="term" value="F:phosphatase activity"/>
    <property type="evidence" value="ECO:0007669"/>
    <property type="project" value="TreeGrafter"/>
</dbReference>
<protein>
    <submittedName>
        <fullName evidence="2">Phosphoglycerate mutase</fullName>
    </submittedName>
</protein>
<name>A0A077LWJ9_9MICO</name>
<dbReference type="Gene3D" id="3.40.50.1240">
    <property type="entry name" value="Phosphoglycerate mutase-like"/>
    <property type="match status" value="1"/>
</dbReference>
<dbReference type="InterPro" id="IPR050275">
    <property type="entry name" value="PGM_Phosphatase"/>
</dbReference>
<evidence type="ECO:0000313" key="2">
    <source>
        <dbReference type="EMBL" id="CCH76394.1"/>
    </source>
</evidence>
<reference evidence="2 3" key="1">
    <citation type="journal article" date="2013" name="ISME J.">
        <title>A metabolic model for members of the genus Tetrasphaera involved in enhanced biological phosphorus removal.</title>
        <authorList>
            <person name="Kristiansen R."/>
            <person name="Nguyen H.T.T."/>
            <person name="Saunders A.M."/>
            <person name="Nielsen J.L."/>
            <person name="Wimmer R."/>
            <person name="Le V.Q."/>
            <person name="McIlroy S.J."/>
            <person name="Petrovski S."/>
            <person name="Seviour R.J."/>
            <person name="Calteau A."/>
            <person name="Nielsen K.L."/>
            <person name="Nielsen P.H."/>
        </authorList>
    </citation>
    <scope>NUCLEOTIDE SEQUENCE [LARGE SCALE GENOMIC DNA]</scope>
    <source>
        <strain evidence="2 3">T1-X7</strain>
    </source>
</reference>
<feature type="region of interest" description="Disordered" evidence="1">
    <location>
        <begin position="72"/>
        <end position="102"/>
    </location>
</feature>